<gene>
    <name evidence="3" type="ORF">TELCIR_21492</name>
</gene>
<evidence type="ECO:0000256" key="1">
    <source>
        <dbReference type="SAM" id="MobiDB-lite"/>
    </source>
</evidence>
<organism evidence="3 4">
    <name type="scientific">Teladorsagia circumcincta</name>
    <name type="common">Brown stomach worm</name>
    <name type="synonym">Ostertagia circumcincta</name>
    <dbReference type="NCBI Taxonomy" id="45464"/>
    <lineage>
        <taxon>Eukaryota</taxon>
        <taxon>Metazoa</taxon>
        <taxon>Ecdysozoa</taxon>
        <taxon>Nematoda</taxon>
        <taxon>Chromadorea</taxon>
        <taxon>Rhabditida</taxon>
        <taxon>Rhabditina</taxon>
        <taxon>Rhabditomorpha</taxon>
        <taxon>Strongyloidea</taxon>
        <taxon>Trichostrongylidae</taxon>
        <taxon>Teladorsagia</taxon>
    </lineage>
</organism>
<name>A0A2G9TGN7_TELCI</name>
<dbReference type="AlphaFoldDB" id="A0A2G9TGN7"/>
<feature type="non-terminal residue" evidence="3">
    <location>
        <position position="1"/>
    </location>
</feature>
<feature type="chain" id="PRO_5013735518" evidence="2">
    <location>
        <begin position="17"/>
        <end position="71"/>
    </location>
</feature>
<dbReference type="Proteomes" id="UP000230423">
    <property type="component" value="Unassembled WGS sequence"/>
</dbReference>
<evidence type="ECO:0000256" key="2">
    <source>
        <dbReference type="SAM" id="SignalP"/>
    </source>
</evidence>
<evidence type="ECO:0000313" key="3">
    <source>
        <dbReference type="EMBL" id="PIO57105.1"/>
    </source>
</evidence>
<accession>A0A2G9TGN7</accession>
<protein>
    <submittedName>
        <fullName evidence="3">Uncharacterized protein</fullName>
    </submittedName>
</protein>
<reference evidence="3 4" key="1">
    <citation type="submission" date="2015-09" db="EMBL/GenBank/DDBJ databases">
        <title>Draft genome of the parasitic nematode Teladorsagia circumcincta isolate WARC Sus (inbred).</title>
        <authorList>
            <person name="Mitreva M."/>
        </authorList>
    </citation>
    <scope>NUCLEOTIDE SEQUENCE [LARGE SCALE GENOMIC DNA]</scope>
    <source>
        <strain evidence="3 4">S</strain>
    </source>
</reference>
<evidence type="ECO:0000313" key="4">
    <source>
        <dbReference type="Proteomes" id="UP000230423"/>
    </source>
</evidence>
<sequence length="71" mass="8037">LHVFLCFFLLSSTFLAEKRTTELSANDEPCKEREAIKKQSSRLPDGCQHPPSTKQSNGCDHDDSKRTKKLS</sequence>
<proteinExistence type="predicted"/>
<keyword evidence="2" id="KW-0732">Signal</keyword>
<feature type="signal peptide" evidence="2">
    <location>
        <begin position="1"/>
        <end position="16"/>
    </location>
</feature>
<dbReference type="EMBL" id="KZ371552">
    <property type="protein sequence ID" value="PIO57105.1"/>
    <property type="molecule type" value="Genomic_DNA"/>
</dbReference>
<feature type="region of interest" description="Disordered" evidence="1">
    <location>
        <begin position="24"/>
        <end position="71"/>
    </location>
</feature>
<keyword evidence="4" id="KW-1185">Reference proteome</keyword>
<feature type="compositionally biased region" description="Basic and acidic residues" evidence="1">
    <location>
        <begin position="28"/>
        <end position="37"/>
    </location>
</feature>